<dbReference type="EMBL" id="JARRAG010000004">
    <property type="protein sequence ID" value="MDG3008297.1"/>
    <property type="molecule type" value="Genomic_DNA"/>
</dbReference>
<name>A0ABT6FL65_9BACT</name>
<evidence type="ECO:0008006" key="4">
    <source>
        <dbReference type="Google" id="ProtNLM"/>
    </source>
</evidence>
<gene>
    <name evidence="2" type="ORF">PZE19_31400</name>
</gene>
<dbReference type="Proteomes" id="UP001216907">
    <property type="component" value="Unassembled WGS sequence"/>
</dbReference>
<feature type="transmembrane region" description="Helical" evidence="1">
    <location>
        <begin position="7"/>
        <end position="29"/>
    </location>
</feature>
<feature type="transmembrane region" description="Helical" evidence="1">
    <location>
        <begin position="75"/>
        <end position="93"/>
    </location>
</feature>
<keyword evidence="1" id="KW-0812">Transmembrane</keyword>
<keyword evidence="1" id="KW-0472">Membrane</keyword>
<evidence type="ECO:0000256" key="1">
    <source>
        <dbReference type="SAM" id="Phobius"/>
    </source>
</evidence>
<comment type="caution">
    <text evidence="2">The sequence shown here is derived from an EMBL/GenBank/DDBJ whole genome shotgun (WGS) entry which is preliminary data.</text>
</comment>
<protein>
    <recommendedName>
        <fullName evidence="4">Glycosyltransferase RgtA/B/C/D-like domain-containing protein</fullName>
    </recommendedName>
</protein>
<keyword evidence="1" id="KW-1133">Transmembrane helix</keyword>
<proteinExistence type="predicted"/>
<sequence>MHEHLSLRGCLITALLSLAMVVVTAGGWYGQRDPFRFDPVLALLDEHAAVRGADLESPSAHQFLLHAFRWSSGEWLSGPILFATFVVFCTAAGKRLGKLRMVALALAAIYGGAYTRRPSTGRTATEPGLNS</sequence>
<accession>A0ABT6FL65</accession>
<keyword evidence="3" id="KW-1185">Reference proteome</keyword>
<evidence type="ECO:0000313" key="3">
    <source>
        <dbReference type="Proteomes" id="UP001216907"/>
    </source>
</evidence>
<organism evidence="2 3">
    <name type="scientific">Paludisphaera mucosa</name>
    <dbReference type="NCBI Taxonomy" id="3030827"/>
    <lineage>
        <taxon>Bacteria</taxon>
        <taxon>Pseudomonadati</taxon>
        <taxon>Planctomycetota</taxon>
        <taxon>Planctomycetia</taxon>
        <taxon>Isosphaerales</taxon>
        <taxon>Isosphaeraceae</taxon>
        <taxon>Paludisphaera</taxon>
    </lineage>
</organism>
<dbReference type="RefSeq" id="WP_277864622.1">
    <property type="nucleotide sequence ID" value="NZ_JARRAG010000004.1"/>
</dbReference>
<evidence type="ECO:0000313" key="2">
    <source>
        <dbReference type="EMBL" id="MDG3008297.1"/>
    </source>
</evidence>
<reference evidence="2 3" key="1">
    <citation type="submission" date="2023-03" db="EMBL/GenBank/DDBJ databases">
        <title>Paludisphaera mucosa sp. nov. a novel planctomycete from northern fen.</title>
        <authorList>
            <person name="Ivanova A."/>
        </authorList>
    </citation>
    <scope>NUCLEOTIDE SEQUENCE [LARGE SCALE GENOMIC DNA]</scope>
    <source>
        <strain evidence="2 3">Pla2</strain>
    </source>
</reference>